<feature type="compositionally biased region" description="Polar residues" evidence="1">
    <location>
        <begin position="89"/>
        <end position="98"/>
    </location>
</feature>
<keyword evidence="3" id="KW-1185">Reference proteome</keyword>
<name>A0A1Y2FXD7_PROLT</name>
<evidence type="ECO:0008006" key="4">
    <source>
        <dbReference type="Google" id="ProtNLM"/>
    </source>
</evidence>
<feature type="region of interest" description="Disordered" evidence="1">
    <location>
        <begin position="84"/>
        <end position="108"/>
    </location>
</feature>
<evidence type="ECO:0000313" key="2">
    <source>
        <dbReference type="EMBL" id="ORY87846.1"/>
    </source>
</evidence>
<proteinExistence type="predicted"/>
<dbReference type="InterPro" id="IPR007727">
    <property type="entry name" value="Spo12"/>
</dbReference>
<dbReference type="RefSeq" id="XP_040728341.1">
    <property type="nucleotide sequence ID" value="XM_040868450.1"/>
</dbReference>
<dbReference type="Pfam" id="PF05032">
    <property type="entry name" value="Spo12"/>
    <property type="match status" value="1"/>
</dbReference>
<dbReference type="OrthoDB" id="5578329at2759"/>
<organism evidence="2 3">
    <name type="scientific">Protomyces lactucae-debilis</name>
    <dbReference type="NCBI Taxonomy" id="2754530"/>
    <lineage>
        <taxon>Eukaryota</taxon>
        <taxon>Fungi</taxon>
        <taxon>Dikarya</taxon>
        <taxon>Ascomycota</taxon>
        <taxon>Taphrinomycotina</taxon>
        <taxon>Taphrinomycetes</taxon>
        <taxon>Taphrinales</taxon>
        <taxon>Protomycetaceae</taxon>
        <taxon>Protomyces</taxon>
    </lineage>
</organism>
<accession>A0A1Y2FXD7</accession>
<reference evidence="2 3" key="1">
    <citation type="submission" date="2016-07" db="EMBL/GenBank/DDBJ databases">
        <title>Pervasive Adenine N6-methylation of Active Genes in Fungi.</title>
        <authorList>
            <consortium name="DOE Joint Genome Institute"/>
            <person name="Mondo S.J."/>
            <person name="Dannebaum R.O."/>
            <person name="Kuo R.C."/>
            <person name="Labutti K."/>
            <person name="Haridas S."/>
            <person name="Kuo A."/>
            <person name="Salamov A."/>
            <person name="Ahrendt S.R."/>
            <person name="Lipzen A."/>
            <person name="Sullivan W."/>
            <person name="Andreopoulos W.B."/>
            <person name="Clum A."/>
            <person name="Lindquist E."/>
            <person name="Daum C."/>
            <person name="Ramamoorthy G.K."/>
            <person name="Gryganskyi A."/>
            <person name="Culley D."/>
            <person name="Magnuson J.K."/>
            <person name="James T.Y."/>
            <person name="O'Malley M.A."/>
            <person name="Stajich J.E."/>
            <person name="Spatafora J.W."/>
            <person name="Visel A."/>
            <person name="Grigoriev I.V."/>
        </authorList>
    </citation>
    <scope>NUCLEOTIDE SEQUENCE [LARGE SCALE GENOMIC DNA]</scope>
    <source>
        <strain evidence="2 3">12-1054</strain>
    </source>
</reference>
<comment type="caution">
    <text evidence="2">The sequence shown here is derived from an EMBL/GenBank/DDBJ whole genome shotgun (WGS) entry which is preliminary data.</text>
</comment>
<feature type="compositionally biased region" description="Polar residues" evidence="1">
    <location>
        <begin position="1"/>
        <end position="10"/>
    </location>
</feature>
<dbReference type="STRING" id="56484.A0A1Y2FXD7"/>
<protein>
    <recommendedName>
        <fullName evidence="4">Spo12 family-domain-containing protein</fullName>
    </recommendedName>
</protein>
<dbReference type="AlphaFoldDB" id="A0A1Y2FXD7"/>
<feature type="region of interest" description="Disordered" evidence="1">
    <location>
        <begin position="1"/>
        <end position="41"/>
    </location>
</feature>
<feature type="compositionally biased region" description="Polar residues" evidence="1">
    <location>
        <begin position="25"/>
        <end position="37"/>
    </location>
</feature>
<evidence type="ECO:0000256" key="1">
    <source>
        <dbReference type="SAM" id="MobiDB-lite"/>
    </source>
</evidence>
<dbReference type="GeneID" id="63785049"/>
<dbReference type="Proteomes" id="UP000193685">
    <property type="component" value="Unassembled WGS sequence"/>
</dbReference>
<dbReference type="EMBL" id="MCFI01000001">
    <property type="protein sequence ID" value="ORY87846.1"/>
    <property type="molecule type" value="Genomic_DNA"/>
</dbReference>
<evidence type="ECO:0000313" key="3">
    <source>
        <dbReference type="Proteomes" id="UP000193685"/>
    </source>
</evidence>
<gene>
    <name evidence="2" type="ORF">BCR37DRAFT_375751</name>
</gene>
<sequence length="108" mass="11743">MSTPFQSIDANTAEIPVQPLHPVGKQQTTAATQSGPKSNLEHQRDLLRQKLAAGESQTTASPTDMLMSPCTAKLQANKNVHYKRAKPLSLQSRFSMASQPGEANKENK</sequence>